<comment type="caution">
    <text evidence="1">The sequence shown here is derived from an EMBL/GenBank/DDBJ whole genome shotgun (WGS) entry which is preliminary data.</text>
</comment>
<accession>A0A397IKB5</accession>
<evidence type="ECO:0000313" key="1">
    <source>
        <dbReference type="EMBL" id="RHZ73644.1"/>
    </source>
</evidence>
<evidence type="ECO:0000313" key="2">
    <source>
        <dbReference type="Proteomes" id="UP000266861"/>
    </source>
</evidence>
<dbReference type="Proteomes" id="UP000266861">
    <property type="component" value="Unassembled WGS sequence"/>
</dbReference>
<name>A0A397IKB5_9GLOM</name>
<reference evidence="1 2" key="1">
    <citation type="submission" date="2018-08" db="EMBL/GenBank/DDBJ databases">
        <title>Genome and evolution of the arbuscular mycorrhizal fungus Diversispora epigaea (formerly Glomus versiforme) and its bacterial endosymbionts.</title>
        <authorList>
            <person name="Sun X."/>
            <person name="Fei Z."/>
            <person name="Harrison M."/>
        </authorList>
    </citation>
    <scope>NUCLEOTIDE SEQUENCE [LARGE SCALE GENOMIC DNA]</scope>
    <source>
        <strain evidence="1 2">IT104</strain>
    </source>
</reference>
<keyword evidence="2" id="KW-1185">Reference proteome</keyword>
<protein>
    <submittedName>
        <fullName evidence="1">Uncharacterized protein</fullName>
    </submittedName>
</protein>
<dbReference type="EMBL" id="PQFF01000213">
    <property type="protein sequence ID" value="RHZ73644.1"/>
    <property type="molecule type" value="Genomic_DNA"/>
</dbReference>
<dbReference type="AlphaFoldDB" id="A0A397IKB5"/>
<gene>
    <name evidence="1" type="ORF">Glove_230g171</name>
</gene>
<sequence length="224" mass="27131">MEVSHYRYNSEILINGYTTETYESLHKTYVKIPYRLITFMEVSHYRYNSEILINGYTTETYESLHKTYVKIPYRLSNKRDVETQIMKIIWRRAIILQKQMEKKYKTSVSLNYTSKLFDFKCSEASEFSVIMDTDELSNYQSNSETCYAQTLLVTQIILLNKLLHLALVQWYDFKFRNTLFVYSCPWLELVEKYNFIEIEVIEEIVHIVPRFDKKNEYFVNKYIF</sequence>
<organism evidence="1 2">
    <name type="scientific">Diversispora epigaea</name>
    <dbReference type="NCBI Taxonomy" id="1348612"/>
    <lineage>
        <taxon>Eukaryota</taxon>
        <taxon>Fungi</taxon>
        <taxon>Fungi incertae sedis</taxon>
        <taxon>Mucoromycota</taxon>
        <taxon>Glomeromycotina</taxon>
        <taxon>Glomeromycetes</taxon>
        <taxon>Diversisporales</taxon>
        <taxon>Diversisporaceae</taxon>
        <taxon>Diversispora</taxon>
    </lineage>
</organism>
<proteinExistence type="predicted"/>